<dbReference type="SUPFAM" id="SSF56784">
    <property type="entry name" value="HAD-like"/>
    <property type="match status" value="1"/>
</dbReference>
<keyword evidence="3" id="KW-0328">Glycosyltransferase</keyword>
<dbReference type="Gene3D" id="3.40.50.2000">
    <property type="entry name" value="Glycogen Phosphorylase B"/>
    <property type="match status" value="2"/>
</dbReference>
<accession>A0A9W6BP66</accession>
<keyword evidence="4" id="KW-0808">Transferase</keyword>
<dbReference type="InterPro" id="IPR023214">
    <property type="entry name" value="HAD_sf"/>
</dbReference>
<name>A0A9W6BP66_9CHLO</name>
<sequence>MQAARGSFHNLAALGDGRLGPEAQPSPLSAGFGRLPSRASTESHDGRATRLIIVSNHLPLRVKRGATGWEFEWDEDALVGQAKEGVPPDLEVYYVGSLPVDVACEEQDSVAAQLKRLFNCCPVFMDKDLRDKFYKGCCKQQMWPLFHYVLPMSPESSGRFDQEMWQAYVKANKVFCEKVVEESATDTDYVWIHDYHLLVLPSLLRKRFNRIRCGLFLHSPFPSSEIFRTFPKREELLRSLLNADLIGFHTFDYARHFLSCCSRMLGLEHETSRGSIAIEYYGRTVGVKIMPTGVNPRRYLDGFSWDEFKWRRGELLAQYAGLTVLVGCDDLDVFKGVELKLLALERLLEQHPEWRGQLVLVQITNPPRSTGRDITELHRCVNNLVDSINRKYGRGTYMPVQYLERHVPLHERMAFYSIADCAVVTATRDGMNLVPYEYVVCRQGPDGWDGGGGAGPSGGRRESMLVVSEFVGCSPSLSGAIRVNPWSVESTADGIYAAIKLPREHRQLRHEKHWRYVSQHTVSYWATSFVQDLQRVTKNHVAMKCYGLGLGLDTFRMVALDANFRRLDERLVASTYASSRFRAFFLDYDGTLTSGSSSSLTLAPSEQLLAVLRVLAADPHNRTFLFSSSVKSDLSAWFSSIPSLGLVAENGFFYRPIGSSTWETLVPHADFSWKRMAEPILRQYVESTDGSSVEAKESALVWHYRDADPDFGAWQAKELLDHLEGVLSNKPVEIVGGQGYVEIKPKGVSKGRALERLLAVGCGPAFSPPAPSSSAGPSHPSRSPARDGSSAGVGGLGSPDFMLCIGDDRSDEDMYTSIETMKGSSSSMTTEVFACTVGQKPSRAPFYLNDPGDVLQLLARLVDMSLPQHMAASRS</sequence>
<dbReference type="FunFam" id="3.40.50.1000:FF:000052">
    <property type="entry name" value="Alpha,alpha-trehalose-phosphate synthase [UDP-forming] 6"/>
    <property type="match status" value="2"/>
</dbReference>
<dbReference type="EMBL" id="BRXU01000012">
    <property type="protein sequence ID" value="GLC55192.1"/>
    <property type="molecule type" value="Genomic_DNA"/>
</dbReference>
<dbReference type="NCBIfam" id="TIGR00685">
    <property type="entry name" value="T6PP"/>
    <property type="match status" value="1"/>
</dbReference>
<dbReference type="InterPro" id="IPR001830">
    <property type="entry name" value="Glyco_trans_20"/>
</dbReference>
<dbReference type="Gene3D" id="3.40.50.1000">
    <property type="entry name" value="HAD superfamily/HAD-like"/>
    <property type="match status" value="1"/>
</dbReference>
<dbReference type="GO" id="GO:0016757">
    <property type="term" value="F:glycosyltransferase activity"/>
    <property type="evidence" value="ECO:0007669"/>
    <property type="project" value="UniProtKB-KW"/>
</dbReference>
<comment type="similarity">
    <text evidence="1">In the N-terminal section; belongs to the glycosyltransferase 20 family.</text>
</comment>
<reference evidence="6 7" key="1">
    <citation type="journal article" date="2023" name="Commun. Biol.">
        <title>Reorganization of the ancestral sex-determining regions during the evolution of trioecy in Pleodorina starrii.</title>
        <authorList>
            <person name="Takahashi K."/>
            <person name="Suzuki S."/>
            <person name="Kawai-Toyooka H."/>
            <person name="Yamamoto K."/>
            <person name="Hamaji T."/>
            <person name="Ootsuki R."/>
            <person name="Yamaguchi H."/>
            <person name="Kawachi M."/>
            <person name="Higashiyama T."/>
            <person name="Nozaki H."/>
        </authorList>
    </citation>
    <scope>NUCLEOTIDE SEQUENCE [LARGE SCALE GENOMIC DNA]</scope>
    <source>
        <strain evidence="6 7">NIES-4479</strain>
    </source>
</reference>
<dbReference type="Pfam" id="PF00982">
    <property type="entry name" value="Glyco_transf_20"/>
    <property type="match status" value="1"/>
</dbReference>
<dbReference type="SUPFAM" id="SSF53756">
    <property type="entry name" value="UDP-Glycosyltransferase/glycogen phosphorylase"/>
    <property type="match status" value="1"/>
</dbReference>
<evidence type="ECO:0000256" key="2">
    <source>
        <dbReference type="ARBA" id="ARBA00006330"/>
    </source>
</evidence>
<protein>
    <submittedName>
        <fullName evidence="6">Uncharacterized protein</fullName>
    </submittedName>
</protein>
<feature type="compositionally biased region" description="Low complexity" evidence="5">
    <location>
        <begin position="772"/>
        <end position="783"/>
    </location>
</feature>
<gene>
    <name evidence="6" type="primary">PLEST001243</name>
    <name evidence="6" type="ORF">PLESTB_000953600</name>
</gene>
<comment type="similarity">
    <text evidence="2">In the C-terminal section; belongs to the trehalose phosphatase family.</text>
</comment>
<dbReference type="Proteomes" id="UP001165080">
    <property type="component" value="Unassembled WGS sequence"/>
</dbReference>
<dbReference type="Pfam" id="PF02358">
    <property type="entry name" value="Trehalose_PPase"/>
    <property type="match status" value="2"/>
</dbReference>
<dbReference type="CDD" id="cd03788">
    <property type="entry name" value="GT20_TPS"/>
    <property type="match status" value="1"/>
</dbReference>
<dbReference type="OrthoDB" id="755951at2759"/>
<dbReference type="AlphaFoldDB" id="A0A9W6BP66"/>
<comment type="caution">
    <text evidence="6">The sequence shown here is derived from an EMBL/GenBank/DDBJ whole genome shotgun (WGS) entry which is preliminary data.</text>
</comment>
<feature type="region of interest" description="Disordered" evidence="5">
    <location>
        <begin position="768"/>
        <end position="795"/>
    </location>
</feature>
<dbReference type="GO" id="GO:0004805">
    <property type="term" value="F:trehalose-phosphatase activity"/>
    <property type="evidence" value="ECO:0007669"/>
    <property type="project" value="TreeGrafter"/>
</dbReference>
<evidence type="ECO:0000256" key="4">
    <source>
        <dbReference type="ARBA" id="ARBA00022679"/>
    </source>
</evidence>
<evidence type="ECO:0000313" key="6">
    <source>
        <dbReference type="EMBL" id="GLC55192.1"/>
    </source>
</evidence>
<organism evidence="6 7">
    <name type="scientific">Pleodorina starrii</name>
    <dbReference type="NCBI Taxonomy" id="330485"/>
    <lineage>
        <taxon>Eukaryota</taxon>
        <taxon>Viridiplantae</taxon>
        <taxon>Chlorophyta</taxon>
        <taxon>core chlorophytes</taxon>
        <taxon>Chlorophyceae</taxon>
        <taxon>CS clade</taxon>
        <taxon>Chlamydomonadales</taxon>
        <taxon>Volvocaceae</taxon>
        <taxon>Pleodorina</taxon>
    </lineage>
</organism>
<dbReference type="NCBIfam" id="TIGR01484">
    <property type="entry name" value="HAD-SF-IIB"/>
    <property type="match status" value="1"/>
</dbReference>
<feature type="region of interest" description="Disordered" evidence="5">
    <location>
        <begin position="14"/>
        <end position="44"/>
    </location>
</feature>
<evidence type="ECO:0000256" key="5">
    <source>
        <dbReference type="SAM" id="MobiDB-lite"/>
    </source>
</evidence>
<dbReference type="InterPro" id="IPR006379">
    <property type="entry name" value="HAD-SF_hydro_IIB"/>
</dbReference>
<proteinExistence type="inferred from homology"/>
<dbReference type="FunFam" id="3.40.50.2000:FF:000079">
    <property type="entry name" value="Trehalose-6-phosphate synthase 8"/>
    <property type="match status" value="1"/>
</dbReference>
<dbReference type="CDD" id="cd01627">
    <property type="entry name" value="HAD_TPP"/>
    <property type="match status" value="1"/>
</dbReference>
<evidence type="ECO:0000256" key="1">
    <source>
        <dbReference type="ARBA" id="ARBA00005409"/>
    </source>
</evidence>
<dbReference type="FunFam" id="3.40.50.2000:FF:000010">
    <property type="entry name" value="Alpha,alpha-trehalose-phosphate synthase"/>
    <property type="match status" value="1"/>
</dbReference>
<keyword evidence="7" id="KW-1185">Reference proteome</keyword>
<dbReference type="InterPro" id="IPR003337">
    <property type="entry name" value="Trehalose_PPase"/>
</dbReference>
<dbReference type="Gene3D" id="3.30.70.1020">
    <property type="entry name" value="Trehalose-6-phosphate phosphatase related protein, domain 2"/>
    <property type="match status" value="1"/>
</dbReference>
<evidence type="ECO:0000313" key="7">
    <source>
        <dbReference type="Proteomes" id="UP001165080"/>
    </source>
</evidence>
<dbReference type="FunFam" id="3.30.70.1020:FF:000002">
    <property type="entry name" value="Trehalose-6-phosphate synthase 2"/>
    <property type="match status" value="1"/>
</dbReference>
<dbReference type="GO" id="GO:0005829">
    <property type="term" value="C:cytosol"/>
    <property type="evidence" value="ECO:0007669"/>
    <property type="project" value="TreeGrafter"/>
</dbReference>
<evidence type="ECO:0000256" key="3">
    <source>
        <dbReference type="ARBA" id="ARBA00022676"/>
    </source>
</evidence>
<dbReference type="PANTHER" id="PTHR10788:SF94">
    <property type="entry name" value="ALPHA,ALPHA-TREHALOSE-PHOSPHATE SYNTHASE [UDP-FORMING] 5"/>
    <property type="match status" value="1"/>
</dbReference>
<dbReference type="PANTHER" id="PTHR10788">
    <property type="entry name" value="TREHALOSE-6-PHOSPHATE SYNTHASE"/>
    <property type="match status" value="1"/>
</dbReference>
<dbReference type="GO" id="GO:0005992">
    <property type="term" value="P:trehalose biosynthetic process"/>
    <property type="evidence" value="ECO:0007669"/>
    <property type="project" value="InterPro"/>
</dbReference>
<dbReference type="InterPro" id="IPR036412">
    <property type="entry name" value="HAD-like_sf"/>
</dbReference>